<gene>
    <name evidence="12" type="ORF">EP073_10295</name>
</gene>
<keyword evidence="3" id="KW-0645">Protease</keyword>
<feature type="domain" description="Peptidase M16 C-terminal" evidence="11">
    <location>
        <begin position="219"/>
        <end position="391"/>
    </location>
</feature>
<keyword evidence="13" id="KW-1185">Reference proteome</keyword>
<proteinExistence type="inferred from homology"/>
<keyword evidence="7" id="KW-0482">Metalloprotease</keyword>
<dbReference type="PROSITE" id="PS00143">
    <property type="entry name" value="INSULINASE"/>
    <property type="match status" value="1"/>
</dbReference>
<evidence type="ECO:0000256" key="4">
    <source>
        <dbReference type="ARBA" id="ARBA00022723"/>
    </source>
</evidence>
<evidence type="ECO:0000259" key="10">
    <source>
        <dbReference type="Pfam" id="PF00675"/>
    </source>
</evidence>
<evidence type="ECO:0000256" key="2">
    <source>
        <dbReference type="ARBA" id="ARBA00007261"/>
    </source>
</evidence>
<dbReference type="InterPro" id="IPR011765">
    <property type="entry name" value="Pept_M16_N"/>
</dbReference>
<evidence type="ECO:0000256" key="3">
    <source>
        <dbReference type="ARBA" id="ARBA00022670"/>
    </source>
</evidence>
<dbReference type="Gene3D" id="3.30.830.10">
    <property type="entry name" value="Metalloenzyme, LuxS/M16 peptidase-like"/>
    <property type="match status" value="4"/>
</dbReference>
<evidence type="ECO:0000313" key="13">
    <source>
        <dbReference type="Proteomes" id="UP000287502"/>
    </source>
</evidence>
<evidence type="ECO:0000313" key="12">
    <source>
        <dbReference type="EMBL" id="QAR33779.1"/>
    </source>
</evidence>
<dbReference type="Pfam" id="PF05193">
    <property type="entry name" value="Peptidase_M16_C"/>
    <property type="match status" value="2"/>
</dbReference>
<feature type="domain" description="Peptidase M16 N-terminal" evidence="10">
    <location>
        <begin position="59"/>
        <end position="182"/>
    </location>
</feature>
<evidence type="ECO:0000256" key="7">
    <source>
        <dbReference type="ARBA" id="ARBA00023049"/>
    </source>
</evidence>
<organism evidence="12 13">
    <name type="scientific">Geovibrio thiophilus</name>
    <dbReference type="NCBI Taxonomy" id="139438"/>
    <lineage>
        <taxon>Bacteria</taxon>
        <taxon>Pseudomonadati</taxon>
        <taxon>Deferribacterota</taxon>
        <taxon>Deferribacteres</taxon>
        <taxon>Deferribacterales</taxon>
        <taxon>Geovibrionaceae</taxon>
        <taxon>Geovibrio</taxon>
    </lineage>
</organism>
<reference evidence="12 13" key="1">
    <citation type="submission" date="2019-01" db="EMBL/GenBank/DDBJ databases">
        <title>Geovibrio thiophilus DSM 11263, complete genome.</title>
        <authorList>
            <person name="Spring S."/>
            <person name="Bunk B."/>
            <person name="Sproer C."/>
        </authorList>
    </citation>
    <scope>NUCLEOTIDE SEQUENCE [LARGE SCALE GENOMIC DNA]</scope>
    <source>
        <strain evidence="12 13">DSM 11263</strain>
    </source>
</reference>
<dbReference type="AlphaFoldDB" id="A0A3R5UZV0"/>
<dbReference type="Pfam" id="PF00675">
    <property type="entry name" value="Peptidase_M16"/>
    <property type="match status" value="1"/>
</dbReference>
<dbReference type="GO" id="GO:0004222">
    <property type="term" value="F:metalloendopeptidase activity"/>
    <property type="evidence" value="ECO:0007669"/>
    <property type="project" value="InterPro"/>
</dbReference>
<evidence type="ECO:0000256" key="6">
    <source>
        <dbReference type="ARBA" id="ARBA00022833"/>
    </source>
</evidence>
<keyword evidence="6" id="KW-0862">Zinc</keyword>
<protein>
    <submittedName>
        <fullName evidence="12">Insulinase family protein</fullName>
    </submittedName>
</protein>
<dbReference type="PANTHER" id="PTHR43690:SF34">
    <property type="entry name" value="ZINC PROTEASE PQQL-LIKE"/>
    <property type="match status" value="1"/>
</dbReference>
<dbReference type="KEGG" id="gtl:EP073_10295"/>
<evidence type="ECO:0000256" key="5">
    <source>
        <dbReference type="ARBA" id="ARBA00022801"/>
    </source>
</evidence>
<dbReference type="GO" id="GO:0006508">
    <property type="term" value="P:proteolysis"/>
    <property type="evidence" value="ECO:0007669"/>
    <property type="project" value="UniProtKB-KW"/>
</dbReference>
<dbReference type="InterPro" id="IPR011249">
    <property type="entry name" value="Metalloenz_LuxS/M16"/>
</dbReference>
<dbReference type="InterPro" id="IPR050626">
    <property type="entry name" value="Peptidase_M16"/>
</dbReference>
<dbReference type="GO" id="GO:0046872">
    <property type="term" value="F:metal ion binding"/>
    <property type="evidence" value="ECO:0007669"/>
    <property type="project" value="UniProtKB-KW"/>
</dbReference>
<sequence length="944" mass="106796">MMIKTVKNARLLITALIIAIAGGCSLNTAAEANSPEKLPFSDRIIYGKLENGLQYYIRQNDLPQDKVELRLNVRTGSLNETEAERGIAHFVEHMAFNGTRNYQGNDLIKFMEELGLTFGQHSNAYTSSENTHYQLSVPADKEELIKDSFLIMRDWADGITFDEKEIESEKGVITEEWRMRNDVRSRIRNMAREYLLEGSLYPLRDPIGLMEVVASADKALLKGYYDKWYTPENMSVIVVGNIDPVKAEELIKINFSSIEGRKTPQKADTSVPFQDGLRMRTITDPEATSVSLSYNLFSEEGRVETYEHLKQNVLESGAMSMLNKRVASKILEKKSDLLAFRGGKSTMTDSLALTRFSITTRPESIEADIKEMLTEIERVKRYGFNMDELKEFITSQKTYVERAASPDYKFPSDKYAGMIAEYDTFGGHLTEFTQDKVLLNRIFDETNITSYNRAFNRLLESGSRMVIITMPERDADKISLTDEKFLKIQSEAEGSEVSAQAAGGILDRIIDKEPEGGVVKSKESYANVDGELITYGNGVRLFIKYNPVDKNRFMLTAKKPGGFSVMGDEEILYADFMQRALISSGFQGISRRELQTFLAGKRVMASPGVTGNSFDFGGGGDSEDMETMFQLIYKYITAPDIDKNTFEALMKSTTNALESAEKDKKTVFFRDVAEKMFNDKYRRGYLLEADLPNITPDKLMKLYNDYFSGINNFIFVISGDVDREKTAELGRKYLGGLPAVKEKAEAVDRGLRLKESFASAEGFGDVENRSTVMIRFDKDVEYTANGKHYVSVIRRVLNQRMRENIREDMGGVYSVSASISYSDYPETVFSGRVSFTCDPARRDDIIKEVIKTIKDIAENGITEKELETAKSQQSVQYDSAGEENRFWVNNIVFDFIRGEPVLSVAETKEIINGLNLKDINSFAVEYMNDMRIFVASYNPEAKVE</sequence>
<keyword evidence="4" id="KW-0479">Metal-binding</keyword>
<dbReference type="Proteomes" id="UP000287502">
    <property type="component" value="Chromosome"/>
</dbReference>
<comment type="cofactor">
    <cofactor evidence="1">
        <name>Zn(2+)</name>
        <dbReference type="ChEBI" id="CHEBI:29105"/>
    </cofactor>
</comment>
<evidence type="ECO:0000256" key="8">
    <source>
        <dbReference type="RuleBase" id="RU004447"/>
    </source>
</evidence>
<dbReference type="SUPFAM" id="SSF63411">
    <property type="entry name" value="LuxS/MPP-like metallohydrolase"/>
    <property type="match status" value="4"/>
</dbReference>
<name>A0A3R5UZV0_9BACT</name>
<dbReference type="PROSITE" id="PS51257">
    <property type="entry name" value="PROKAR_LIPOPROTEIN"/>
    <property type="match status" value="1"/>
</dbReference>
<feature type="chain" id="PRO_5018551344" evidence="9">
    <location>
        <begin position="30"/>
        <end position="944"/>
    </location>
</feature>
<dbReference type="InterPro" id="IPR001431">
    <property type="entry name" value="Pept_M16_Zn_BS"/>
</dbReference>
<accession>A0A3R5UZV0</accession>
<evidence type="ECO:0000259" key="11">
    <source>
        <dbReference type="Pfam" id="PF05193"/>
    </source>
</evidence>
<evidence type="ECO:0000256" key="9">
    <source>
        <dbReference type="SAM" id="SignalP"/>
    </source>
</evidence>
<feature type="signal peptide" evidence="9">
    <location>
        <begin position="1"/>
        <end position="29"/>
    </location>
</feature>
<evidence type="ECO:0000256" key="1">
    <source>
        <dbReference type="ARBA" id="ARBA00001947"/>
    </source>
</evidence>
<dbReference type="RefSeq" id="WP_128467065.1">
    <property type="nucleotide sequence ID" value="NZ_CP035108.1"/>
</dbReference>
<keyword evidence="5" id="KW-0378">Hydrolase</keyword>
<dbReference type="OrthoDB" id="9811314at2"/>
<feature type="domain" description="Peptidase M16 C-terminal" evidence="11">
    <location>
        <begin position="693"/>
        <end position="872"/>
    </location>
</feature>
<dbReference type="EMBL" id="CP035108">
    <property type="protein sequence ID" value="QAR33779.1"/>
    <property type="molecule type" value="Genomic_DNA"/>
</dbReference>
<dbReference type="PANTHER" id="PTHR43690">
    <property type="entry name" value="NARDILYSIN"/>
    <property type="match status" value="1"/>
</dbReference>
<keyword evidence="9" id="KW-0732">Signal</keyword>
<dbReference type="InterPro" id="IPR007863">
    <property type="entry name" value="Peptidase_M16_C"/>
</dbReference>
<comment type="similarity">
    <text evidence="2 8">Belongs to the peptidase M16 family.</text>
</comment>